<gene>
    <name evidence="1" type="ORF">CFR77_09230</name>
</gene>
<keyword evidence="2" id="KW-1185">Reference proteome</keyword>
<name>A0A318QIW0_9PROT</name>
<evidence type="ECO:0000313" key="2">
    <source>
        <dbReference type="Proteomes" id="UP000247814"/>
    </source>
</evidence>
<organism evidence="1 2">
    <name type="scientific">Komagataeibacter sucrofermentans</name>
    <dbReference type="NCBI Taxonomy" id="1053551"/>
    <lineage>
        <taxon>Bacteria</taxon>
        <taxon>Pseudomonadati</taxon>
        <taxon>Pseudomonadota</taxon>
        <taxon>Alphaproteobacteria</taxon>
        <taxon>Acetobacterales</taxon>
        <taxon>Acetobacteraceae</taxon>
        <taxon>Komagataeibacter</taxon>
    </lineage>
</organism>
<dbReference type="RefSeq" id="WP_110569267.1">
    <property type="nucleotide sequence ID" value="NZ_CP137147.1"/>
</dbReference>
<accession>A0A318QIW0</accession>
<dbReference type="PROSITE" id="PS51257">
    <property type="entry name" value="PROKAR_LIPOPROTEIN"/>
    <property type="match status" value="1"/>
</dbReference>
<protein>
    <recommendedName>
        <fullName evidence="3">Carboxypeptidase regulatory-like domain-containing protein</fullName>
    </recommendedName>
</protein>
<reference evidence="1 2" key="1">
    <citation type="submission" date="2017-07" db="EMBL/GenBank/DDBJ databases">
        <title>A draft genome sequence of Komagataeibacter sucrofermentans LMG 18788.</title>
        <authorList>
            <person name="Skraban J."/>
            <person name="Cleenwerck I."/>
            <person name="Vandamme P."/>
            <person name="Trcek J."/>
        </authorList>
    </citation>
    <scope>NUCLEOTIDE SEQUENCE [LARGE SCALE GENOMIC DNA]</scope>
    <source>
        <strain evidence="1 2">LMG 18788</strain>
    </source>
</reference>
<comment type="caution">
    <text evidence="1">The sequence shown here is derived from an EMBL/GenBank/DDBJ whole genome shotgun (WGS) entry which is preliminary data.</text>
</comment>
<dbReference type="AlphaFoldDB" id="A0A318QIW0"/>
<dbReference type="Proteomes" id="UP000247814">
    <property type="component" value="Unassembled WGS sequence"/>
</dbReference>
<evidence type="ECO:0000313" key="1">
    <source>
        <dbReference type="EMBL" id="PYD78985.1"/>
    </source>
</evidence>
<dbReference type="SUPFAM" id="SSF117074">
    <property type="entry name" value="Hypothetical protein PA1324"/>
    <property type="match status" value="1"/>
</dbReference>
<evidence type="ECO:0008006" key="3">
    <source>
        <dbReference type="Google" id="ProtNLM"/>
    </source>
</evidence>
<sequence>MNKYILITAALFLAGCHPDPDSVRAPATAWDMSWSTKEGTATITGSAYHIYFDYHYYPSGNGTMQTLPVGPGHKFTCAGHDVQLLPQSPASDPVVDHMFRYGTMTGPKVDSAEVAPFVRHVTCDADGQFTFSNLPAGVWYAVTNIWQGNIAVKEIRTQSGQTTSVTLKHDWNYPPSWRHGPHL</sequence>
<proteinExistence type="predicted"/>
<dbReference type="EMBL" id="NKUA01000010">
    <property type="protein sequence ID" value="PYD78985.1"/>
    <property type="molecule type" value="Genomic_DNA"/>
</dbReference>